<dbReference type="Proteomes" id="UP000027778">
    <property type="component" value="Unassembled WGS sequence"/>
</dbReference>
<reference evidence="2 3" key="1">
    <citation type="submission" date="2014-06" db="EMBL/GenBank/DDBJ databases">
        <title>Draft genome sequence of Bacillus gaemokensis JCM 15801 (MCCC 1A00707).</title>
        <authorList>
            <person name="Lai Q."/>
            <person name="Liu Y."/>
            <person name="Shao Z."/>
        </authorList>
    </citation>
    <scope>NUCLEOTIDE SEQUENCE [LARGE SCALE GENOMIC DNA]</scope>
    <source>
        <strain evidence="2 3">JCM 15801</strain>
    </source>
</reference>
<feature type="transmembrane region" description="Helical" evidence="1">
    <location>
        <begin position="6"/>
        <end position="28"/>
    </location>
</feature>
<dbReference type="InterPro" id="IPR021338">
    <property type="entry name" value="DUF2953"/>
</dbReference>
<keyword evidence="3" id="KW-1185">Reference proteome</keyword>
<sequence>MVQMKWLAIGIGIVILLILIVLLSKISLKVTFLYSEMEKQCLFQVKIWMIDYTFDVLERMEKMEKKTEQKIEKAEEDGGIENKIMAQLDTIGELIKRLQEIHTITKDFLKKVKINSWKWQSQIGTGDAASTGIVTGYAWGTKGMAAGALGQYMHIVDIPEFEITPVFQGKGFASKCELTASFHIYRAIKAGVTLLMFMRKQRSGITEKPVQT</sequence>
<dbReference type="STRING" id="574375.AZF08_04755"/>
<organism evidence="2 3">
    <name type="scientific">Bacillus gaemokensis</name>
    <dbReference type="NCBI Taxonomy" id="574375"/>
    <lineage>
        <taxon>Bacteria</taxon>
        <taxon>Bacillati</taxon>
        <taxon>Bacillota</taxon>
        <taxon>Bacilli</taxon>
        <taxon>Bacillales</taxon>
        <taxon>Bacillaceae</taxon>
        <taxon>Bacillus</taxon>
        <taxon>Bacillus cereus group</taxon>
    </lineage>
</organism>
<comment type="caution">
    <text evidence="2">The sequence shown here is derived from an EMBL/GenBank/DDBJ whole genome shotgun (WGS) entry which is preliminary data.</text>
</comment>
<dbReference type="RefSeq" id="WP_033674181.1">
    <property type="nucleotide sequence ID" value="NZ_JOTM01000006.1"/>
</dbReference>
<keyword evidence="1" id="KW-0472">Membrane</keyword>
<dbReference type="Pfam" id="PF11167">
    <property type="entry name" value="DUF2953"/>
    <property type="match status" value="1"/>
</dbReference>
<gene>
    <name evidence="2" type="ORF">BAGA_25210</name>
</gene>
<evidence type="ECO:0000313" key="2">
    <source>
        <dbReference type="EMBL" id="KEK24454.1"/>
    </source>
</evidence>
<keyword evidence="1" id="KW-1133">Transmembrane helix</keyword>
<dbReference type="EMBL" id="JOTM01000006">
    <property type="protein sequence ID" value="KEK24454.1"/>
    <property type="molecule type" value="Genomic_DNA"/>
</dbReference>
<proteinExistence type="predicted"/>
<protein>
    <submittedName>
        <fullName evidence="2">Yvgn And cofactor Nadph</fullName>
    </submittedName>
</protein>
<name>A0A073KB26_9BACI</name>
<dbReference type="eggNOG" id="ENOG50330CC">
    <property type="taxonomic scope" value="Bacteria"/>
</dbReference>
<dbReference type="AlphaFoldDB" id="A0A073KB26"/>
<keyword evidence="1" id="KW-0812">Transmembrane</keyword>
<evidence type="ECO:0000313" key="3">
    <source>
        <dbReference type="Proteomes" id="UP000027778"/>
    </source>
</evidence>
<evidence type="ECO:0000256" key="1">
    <source>
        <dbReference type="SAM" id="Phobius"/>
    </source>
</evidence>
<accession>A0A073KB26</accession>
<dbReference type="OrthoDB" id="1683589at2"/>